<sequence>MTQSVGKRLEDRGWLQGSIIEKDHSLPLIFAGTCIDVDPNELAALDFVLIIATQSCNIANANVNTVQLAVAYYIASRDRSKEFNKHPRELDTRYNSLVESQDGDGDGNNSVALLEHSVRINILEKIFIPKEMLLDIPRNENLTFQEYDKSSFVDWLGSHYTKPALPTQFNDMIAAERKKKSKPSRKKEKALVGDFLGVYVNIHPDRDLKENEQYKVQMLGLVDPTADLAEAQGCLDNYATILSAAGMNVVASAKFSTKISVAVLQDFKRLYLDELSYSEESDVPPDVRPGIY</sequence>
<proteinExistence type="predicted"/>
<reference evidence="1 2" key="1">
    <citation type="submission" date="2024-10" db="EMBL/GenBank/DDBJ databases">
        <authorList>
            <person name="Yibar A."/>
            <person name="Saticioglu I.B."/>
            <person name="Duman M."/>
            <person name="Ajmi N."/>
            <person name="Gurler F."/>
            <person name="Ay H."/>
            <person name="Onuk E."/>
            <person name="Guler S."/>
            <person name="Romalde J.L."/>
        </authorList>
    </citation>
    <scope>NUCLEOTIDE SEQUENCE [LARGE SCALE GENOMIC DNA]</scope>
    <source>
        <strain evidence="1 2">14-MA-B</strain>
    </source>
</reference>
<organism evidence="1 2">
    <name type="scientific">Vibrio rumoiensis</name>
    <dbReference type="NCBI Taxonomy" id="76258"/>
    <lineage>
        <taxon>Bacteria</taxon>
        <taxon>Pseudomonadati</taxon>
        <taxon>Pseudomonadota</taxon>
        <taxon>Gammaproteobacteria</taxon>
        <taxon>Vibrionales</taxon>
        <taxon>Vibrionaceae</taxon>
        <taxon>Vibrio</taxon>
    </lineage>
</organism>
<keyword evidence="2" id="KW-1185">Reference proteome</keyword>
<dbReference type="RefSeq" id="WP_089139849.1">
    <property type="nucleotide sequence ID" value="NZ_AP018685.1"/>
</dbReference>
<gene>
    <name evidence="1" type="ORF">ACGRQ9_02080</name>
</gene>
<dbReference type="EMBL" id="JBIHSN010000002">
    <property type="protein sequence ID" value="MFH0264323.1"/>
    <property type="molecule type" value="Genomic_DNA"/>
</dbReference>
<comment type="caution">
    <text evidence="1">The sequence shown here is derived from an EMBL/GenBank/DDBJ whole genome shotgun (WGS) entry which is preliminary data.</text>
</comment>
<evidence type="ECO:0000313" key="1">
    <source>
        <dbReference type="EMBL" id="MFH0264323.1"/>
    </source>
</evidence>
<name>A0ABW7IRV7_9VIBR</name>
<protein>
    <submittedName>
        <fullName evidence="1">Uncharacterized protein</fullName>
    </submittedName>
</protein>
<evidence type="ECO:0000313" key="2">
    <source>
        <dbReference type="Proteomes" id="UP001607151"/>
    </source>
</evidence>
<dbReference type="Proteomes" id="UP001607151">
    <property type="component" value="Unassembled WGS sequence"/>
</dbReference>
<accession>A0ABW7IRV7</accession>